<gene>
    <name evidence="2" type="ORF">TIFTF001_026844</name>
</gene>
<dbReference type="InterPro" id="IPR050942">
    <property type="entry name" value="F-box_BR-signaling"/>
</dbReference>
<protein>
    <recommendedName>
        <fullName evidence="1">KIB1-4 beta-propeller domain-containing protein</fullName>
    </recommendedName>
</protein>
<dbReference type="AlphaFoldDB" id="A0AA88DLX0"/>
<organism evidence="2 3">
    <name type="scientific">Ficus carica</name>
    <name type="common">Common fig</name>
    <dbReference type="NCBI Taxonomy" id="3494"/>
    <lineage>
        <taxon>Eukaryota</taxon>
        <taxon>Viridiplantae</taxon>
        <taxon>Streptophyta</taxon>
        <taxon>Embryophyta</taxon>
        <taxon>Tracheophyta</taxon>
        <taxon>Spermatophyta</taxon>
        <taxon>Magnoliopsida</taxon>
        <taxon>eudicotyledons</taxon>
        <taxon>Gunneridae</taxon>
        <taxon>Pentapetalae</taxon>
        <taxon>rosids</taxon>
        <taxon>fabids</taxon>
        <taxon>Rosales</taxon>
        <taxon>Moraceae</taxon>
        <taxon>Ficeae</taxon>
        <taxon>Ficus</taxon>
    </lineage>
</organism>
<name>A0AA88DLX0_FICCA</name>
<evidence type="ECO:0000313" key="2">
    <source>
        <dbReference type="EMBL" id="GMN57736.1"/>
    </source>
</evidence>
<feature type="domain" description="KIB1-4 beta-propeller" evidence="1">
    <location>
        <begin position="10"/>
        <end position="108"/>
    </location>
</feature>
<dbReference type="InterPro" id="IPR005174">
    <property type="entry name" value="KIB1-4_b-propeller"/>
</dbReference>
<reference evidence="2" key="1">
    <citation type="submission" date="2023-07" db="EMBL/GenBank/DDBJ databases">
        <title>draft genome sequence of fig (Ficus carica).</title>
        <authorList>
            <person name="Takahashi T."/>
            <person name="Nishimura K."/>
        </authorList>
    </citation>
    <scope>NUCLEOTIDE SEQUENCE</scope>
</reference>
<evidence type="ECO:0000259" key="1">
    <source>
        <dbReference type="Pfam" id="PF03478"/>
    </source>
</evidence>
<sequence length="144" mass="16559">MREYVGYQPRHEKTGRAYLVPSQEDLFGVFRYISKDIGFDRTVEFSVYKFDFESLEWEPVWSIGDKAFFVGSGNSWSISLAHTVNCNSNSIFYGDDTEGGLGLDNGIYDLQTWQTESLRFGVDVPRFQPHSTWITLSLTPSTFR</sequence>
<proteinExistence type="predicted"/>
<dbReference type="Pfam" id="PF03478">
    <property type="entry name" value="Beta-prop_KIB1-4"/>
    <property type="match status" value="1"/>
</dbReference>
<comment type="caution">
    <text evidence="2">The sequence shown here is derived from an EMBL/GenBank/DDBJ whole genome shotgun (WGS) entry which is preliminary data.</text>
</comment>
<keyword evidence="3" id="KW-1185">Reference proteome</keyword>
<dbReference type="Proteomes" id="UP001187192">
    <property type="component" value="Unassembled WGS sequence"/>
</dbReference>
<accession>A0AA88DLX0</accession>
<evidence type="ECO:0000313" key="3">
    <source>
        <dbReference type="Proteomes" id="UP001187192"/>
    </source>
</evidence>
<dbReference type="PANTHER" id="PTHR44259:SF114">
    <property type="entry name" value="OS06G0707300 PROTEIN"/>
    <property type="match status" value="1"/>
</dbReference>
<dbReference type="EMBL" id="BTGU01000072">
    <property type="protein sequence ID" value="GMN57736.1"/>
    <property type="molecule type" value="Genomic_DNA"/>
</dbReference>
<dbReference type="PANTHER" id="PTHR44259">
    <property type="entry name" value="OS07G0183000 PROTEIN-RELATED"/>
    <property type="match status" value="1"/>
</dbReference>